<keyword evidence="4" id="KW-1185">Reference proteome</keyword>
<evidence type="ECO:0000256" key="1">
    <source>
        <dbReference type="SAM" id="Phobius"/>
    </source>
</evidence>
<evidence type="ECO:0000313" key="4">
    <source>
        <dbReference type="Proteomes" id="UP000024836"/>
    </source>
</evidence>
<dbReference type="Gene3D" id="1.10.287.70">
    <property type="match status" value="1"/>
</dbReference>
<dbReference type="SUPFAM" id="SSF81324">
    <property type="entry name" value="Voltage-gated potassium channels"/>
    <property type="match status" value="1"/>
</dbReference>
<dbReference type="Proteomes" id="UP000024836">
    <property type="component" value="Unassembled WGS sequence"/>
</dbReference>
<dbReference type="eggNOG" id="ENOG5032YV7">
    <property type="taxonomic scope" value="Bacteria"/>
</dbReference>
<dbReference type="AlphaFoldDB" id="A0A058ZID4"/>
<feature type="transmembrane region" description="Helical" evidence="1">
    <location>
        <begin position="6"/>
        <end position="30"/>
    </location>
</feature>
<accession>A0A058ZID4</accession>
<evidence type="ECO:0000313" key="3">
    <source>
        <dbReference type="EMBL" id="KCV80957.1"/>
    </source>
</evidence>
<organism evidence="3 4">
    <name type="scientific">Actibacterium atlanticum</name>
    <dbReference type="NCBI Taxonomy" id="1461693"/>
    <lineage>
        <taxon>Bacteria</taxon>
        <taxon>Pseudomonadati</taxon>
        <taxon>Pseudomonadota</taxon>
        <taxon>Alphaproteobacteria</taxon>
        <taxon>Rhodobacterales</taxon>
        <taxon>Roseobacteraceae</taxon>
        <taxon>Actibacterium</taxon>
    </lineage>
</organism>
<dbReference type="InterPro" id="IPR013099">
    <property type="entry name" value="K_chnl_dom"/>
</dbReference>
<dbReference type="STRING" id="1461693.ATO10_14939"/>
<dbReference type="Pfam" id="PF07885">
    <property type="entry name" value="Ion_trans_2"/>
    <property type="match status" value="1"/>
</dbReference>
<feature type="transmembrane region" description="Helical" evidence="1">
    <location>
        <begin position="60"/>
        <end position="84"/>
    </location>
</feature>
<name>A0A058ZID4_9RHOB</name>
<evidence type="ECO:0000259" key="2">
    <source>
        <dbReference type="Pfam" id="PF07885"/>
    </source>
</evidence>
<sequence length="98" mass="10565">MLALAVLVLVFAHTVQVWIWAVSILVIAALPDLSTSFYFATVTYTTLGYGDIVLGPEARIVATFCAITGLLTFGISTAFLIGVLTRILPDVFKSDRNV</sequence>
<feature type="domain" description="Potassium channel" evidence="2">
    <location>
        <begin position="18"/>
        <end position="85"/>
    </location>
</feature>
<keyword evidence="1" id="KW-0812">Transmembrane</keyword>
<comment type="caution">
    <text evidence="3">The sequence shown here is derived from an EMBL/GenBank/DDBJ whole genome shotgun (WGS) entry which is preliminary data.</text>
</comment>
<dbReference type="EMBL" id="AQQY01000013">
    <property type="protein sequence ID" value="KCV80957.1"/>
    <property type="molecule type" value="Genomic_DNA"/>
</dbReference>
<keyword evidence="1" id="KW-0472">Membrane</keyword>
<keyword evidence="1" id="KW-1133">Transmembrane helix</keyword>
<proteinExistence type="predicted"/>
<reference evidence="3 4" key="1">
    <citation type="submission" date="2013-04" db="EMBL/GenBank/DDBJ databases">
        <title>Shimia sp. 22II-S11-Z10 Genome Sequencing.</title>
        <authorList>
            <person name="Lai Q."/>
            <person name="Li G."/>
            <person name="Shao Z."/>
        </authorList>
    </citation>
    <scope>NUCLEOTIDE SEQUENCE [LARGE SCALE GENOMIC DNA]</scope>
    <source>
        <strain evidence="4">22II-S11-Z10</strain>
    </source>
</reference>
<protein>
    <submittedName>
        <fullName evidence="3">Ion transport 2 domain-containing protein</fullName>
    </submittedName>
</protein>
<gene>
    <name evidence="3" type="ORF">ATO10_14939</name>
</gene>